<sequence length="43" mass="4962">MKEKSRSFVPDTVVSSLNDFGAFSLCCQIKPWVFQPTYYKSIL</sequence>
<protein>
    <submittedName>
        <fullName evidence="1">Uncharacterized protein</fullName>
    </submittedName>
</protein>
<dbReference type="EMBL" id="GBXM01054579">
    <property type="protein sequence ID" value="JAH53998.1"/>
    <property type="molecule type" value="Transcribed_RNA"/>
</dbReference>
<name>A0A0E9TMN6_ANGAN</name>
<accession>A0A0E9TMN6</accession>
<reference evidence="1" key="2">
    <citation type="journal article" date="2015" name="Fish Shellfish Immunol.">
        <title>Early steps in the European eel (Anguilla anguilla)-Vibrio vulnificus interaction in the gills: Role of the RtxA13 toxin.</title>
        <authorList>
            <person name="Callol A."/>
            <person name="Pajuelo D."/>
            <person name="Ebbesson L."/>
            <person name="Teles M."/>
            <person name="MacKenzie S."/>
            <person name="Amaro C."/>
        </authorList>
    </citation>
    <scope>NUCLEOTIDE SEQUENCE</scope>
</reference>
<dbReference type="AlphaFoldDB" id="A0A0E9TMN6"/>
<evidence type="ECO:0000313" key="1">
    <source>
        <dbReference type="EMBL" id="JAH53998.1"/>
    </source>
</evidence>
<proteinExistence type="predicted"/>
<organism evidence="1">
    <name type="scientific">Anguilla anguilla</name>
    <name type="common">European freshwater eel</name>
    <name type="synonym">Muraena anguilla</name>
    <dbReference type="NCBI Taxonomy" id="7936"/>
    <lineage>
        <taxon>Eukaryota</taxon>
        <taxon>Metazoa</taxon>
        <taxon>Chordata</taxon>
        <taxon>Craniata</taxon>
        <taxon>Vertebrata</taxon>
        <taxon>Euteleostomi</taxon>
        <taxon>Actinopterygii</taxon>
        <taxon>Neopterygii</taxon>
        <taxon>Teleostei</taxon>
        <taxon>Anguilliformes</taxon>
        <taxon>Anguillidae</taxon>
        <taxon>Anguilla</taxon>
    </lineage>
</organism>
<reference evidence="1" key="1">
    <citation type="submission" date="2014-11" db="EMBL/GenBank/DDBJ databases">
        <authorList>
            <person name="Amaro Gonzalez C."/>
        </authorList>
    </citation>
    <scope>NUCLEOTIDE SEQUENCE</scope>
</reference>
<dbReference type="EMBL" id="GBXM01060259">
    <property type="protein sequence ID" value="JAH48318.1"/>
    <property type="molecule type" value="Transcribed_RNA"/>
</dbReference>